<dbReference type="EMBL" id="CP089983">
    <property type="protein sequence ID" value="WXB06938.1"/>
    <property type="molecule type" value="Genomic_DNA"/>
</dbReference>
<dbReference type="Proteomes" id="UP001374803">
    <property type="component" value="Chromosome"/>
</dbReference>
<dbReference type="Gene3D" id="3.40.50.1820">
    <property type="entry name" value="alpha/beta hydrolase"/>
    <property type="match status" value="2"/>
</dbReference>
<name>A0ABZ2L7M5_9BACT</name>
<organism evidence="1 2">
    <name type="scientific">Pendulispora rubella</name>
    <dbReference type="NCBI Taxonomy" id="2741070"/>
    <lineage>
        <taxon>Bacteria</taxon>
        <taxon>Pseudomonadati</taxon>
        <taxon>Myxococcota</taxon>
        <taxon>Myxococcia</taxon>
        <taxon>Myxococcales</taxon>
        <taxon>Sorangiineae</taxon>
        <taxon>Pendulisporaceae</taxon>
        <taxon>Pendulispora</taxon>
    </lineage>
</organism>
<gene>
    <name evidence="1" type="ORF">LVJ94_06770</name>
</gene>
<proteinExistence type="predicted"/>
<evidence type="ECO:0000313" key="1">
    <source>
        <dbReference type="EMBL" id="WXB06938.1"/>
    </source>
</evidence>
<accession>A0ABZ2L7M5</accession>
<sequence>MRKWLGVLVVTLGIASTVDEGHVAVTAAHAIRVTGYYRDPDVAKLPAAMSFAYARLRAQDVDLTPRDPIEFGDIEHAAGVVIFLHGFAGSFVLPCWELSRAAAHAKLATVCPSTGVNGDWWSASGEKTLRATVANLRRRGVQSFYLAGLSNGGVGATVLAPRMRGTFKGLILLSGASSSAANPGIPVLAVQGRRDTMMPASMVRAYTQRVGGRYVELDAGHFSMLIRAEETHDAVVSWLTR</sequence>
<keyword evidence="2" id="KW-1185">Reference proteome</keyword>
<evidence type="ECO:0000313" key="2">
    <source>
        <dbReference type="Proteomes" id="UP001374803"/>
    </source>
</evidence>
<dbReference type="InterPro" id="IPR029058">
    <property type="entry name" value="AB_hydrolase_fold"/>
</dbReference>
<dbReference type="RefSeq" id="WP_394836595.1">
    <property type="nucleotide sequence ID" value="NZ_CP089929.1"/>
</dbReference>
<dbReference type="SUPFAM" id="SSF53474">
    <property type="entry name" value="alpha/beta-Hydrolases"/>
    <property type="match status" value="1"/>
</dbReference>
<evidence type="ECO:0008006" key="3">
    <source>
        <dbReference type="Google" id="ProtNLM"/>
    </source>
</evidence>
<reference evidence="1" key="1">
    <citation type="submission" date="2021-12" db="EMBL/GenBank/DDBJ databases">
        <title>Discovery of the Pendulisporaceae a myxobacterial family with distinct sporulation behavior and unique specialized metabolism.</title>
        <authorList>
            <person name="Garcia R."/>
            <person name="Popoff A."/>
            <person name="Bader C.D."/>
            <person name="Loehr J."/>
            <person name="Walesch S."/>
            <person name="Walt C."/>
            <person name="Boldt J."/>
            <person name="Bunk B."/>
            <person name="Haeckl F.J.F.P.J."/>
            <person name="Gunesch A.P."/>
            <person name="Birkelbach J."/>
            <person name="Nuebel U."/>
            <person name="Pietschmann T."/>
            <person name="Bach T."/>
            <person name="Mueller R."/>
        </authorList>
    </citation>
    <scope>NUCLEOTIDE SEQUENCE</scope>
    <source>
        <strain evidence="1">MSr11367</strain>
    </source>
</reference>
<protein>
    <recommendedName>
        <fullName evidence="3">Alpha/beta hydrolase</fullName>
    </recommendedName>
</protein>